<evidence type="ECO:0000313" key="2">
    <source>
        <dbReference type="EMBL" id="MED6260247.1"/>
    </source>
</evidence>
<name>A0ABU7CBB4_9TELE</name>
<evidence type="ECO:0000256" key="1">
    <source>
        <dbReference type="SAM" id="MobiDB-lite"/>
    </source>
</evidence>
<dbReference type="Proteomes" id="UP001345963">
    <property type="component" value="Unassembled WGS sequence"/>
</dbReference>
<organism evidence="2 3">
    <name type="scientific">Ataeniobius toweri</name>
    <dbReference type="NCBI Taxonomy" id="208326"/>
    <lineage>
        <taxon>Eukaryota</taxon>
        <taxon>Metazoa</taxon>
        <taxon>Chordata</taxon>
        <taxon>Craniata</taxon>
        <taxon>Vertebrata</taxon>
        <taxon>Euteleostomi</taxon>
        <taxon>Actinopterygii</taxon>
        <taxon>Neopterygii</taxon>
        <taxon>Teleostei</taxon>
        <taxon>Neoteleostei</taxon>
        <taxon>Acanthomorphata</taxon>
        <taxon>Ovalentaria</taxon>
        <taxon>Atherinomorphae</taxon>
        <taxon>Cyprinodontiformes</taxon>
        <taxon>Goodeidae</taxon>
        <taxon>Ataeniobius</taxon>
    </lineage>
</organism>
<proteinExistence type="predicted"/>
<protein>
    <submittedName>
        <fullName evidence="2">Uncharacterized protein</fullName>
    </submittedName>
</protein>
<sequence>MICLTNLQHREAGWEAAANVTSERKKGWESGGTAQSCGERQRGSTKAEDSFSALQSVRCFAGSVTHTKTPQSLSPKSKYVVFNQAKVIHKRADIYNLQRVYARKDCQKSE</sequence>
<evidence type="ECO:0000313" key="3">
    <source>
        <dbReference type="Proteomes" id="UP001345963"/>
    </source>
</evidence>
<feature type="region of interest" description="Disordered" evidence="1">
    <location>
        <begin position="22"/>
        <end position="45"/>
    </location>
</feature>
<comment type="caution">
    <text evidence="2">The sequence shown here is derived from an EMBL/GenBank/DDBJ whole genome shotgun (WGS) entry which is preliminary data.</text>
</comment>
<accession>A0ABU7CBB4</accession>
<dbReference type="EMBL" id="JAHUTI010088728">
    <property type="protein sequence ID" value="MED6260247.1"/>
    <property type="molecule type" value="Genomic_DNA"/>
</dbReference>
<keyword evidence="3" id="KW-1185">Reference proteome</keyword>
<reference evidence="2 3" key="1">
    <citation type="submission" date="2021-07" db="EMBL/GenBank/DDBJ databases">
        <authorList>
            <person name="Palmer J.M."/>
        </authorList>
    </citation>
    <scope>NUCLEOTIDE SEQUENCE [LARGE SCALE GENOMIC DNA]</scope>
    <source>
        <strain evidence="2 3">AT_MEX2019</strain>
        <tissue evidence="2">Muscle</tissue>
    </source>
</reference>
<gene>
    <name evidence="2" type="ORF">ATANTOWER_009455</name>
</gene>